<evidence type="ECO:0008006" key="3">
    <source>
        <dbReference type="Google" id="ProtNLM"/>
    </source>
</evidence>
<accession>A0A2R8FDY7</accession>
<keyword evidence="2" id="KW-1185">Reference proteome</keyword>
<name>A0A2R8FDY7_9VIRU</name>
<evidence type="ECO:0000313" key="1">
    <source>
        <dbReference type="EMBL" id="SPN79186.1"/>
    </source>
</evidence>
<reference evidence="1" key="1">
    <citation type="submission" date="2018-03" db="EMBL/GenBank/DDBJ databases">
        <authorList>
            <consortium name="Urmite Genomes"/>
        </authorList>
    </citation>
    <scope>NUCLEOTIDE SEQUENCE [LARGE SCALE GENOMIC DNA]</scope>
    <source>
        <strain evidence="1">IHUMI-27.7</strain>
    </source>
</reference>
<protein>
    <recommendedName>
        <fullName evidence="3">BHLH domain-containing protein</fullName>
    </recommendedName>
</protein>
<dbReference type="EMBL" id="LT994651">
    <property type="protein sequence ID" value="SPN79186.1"/>
    <property type="molecule type" value="Genomic_DNA"/>
</dbReference>
<sequence>MERDLEDEFGYLQRDNLYEKKASFTKREILCKAVLYIKTLDTQVLILQEQLLLVEDKQERQRLYATLDALLAEQMQIDDYLAQEALVPDRGVANFVSQFSDWDDLSPRPLRTNDHARSIGNKLADIEPGRLVMLSSTSSLELGFRWYLFLGGNDEGGYYLHDEQRGKIKIDKEIAEERWIHRPVPDTAIKNYHQVRTLDRIEKKKMVKLLLPNHPLCDWHLLFADDGEGGYVLWDEYGREVRVGPELVHCEWAFCR</sequence>
<evidence type="ECO:0000313" key="2">
    <source>
        <dbReference type="Proteomes" id="UP000273054"/>
    </source>
</evidence>
<gene>
    <name evidence="1" type="ORF">BRZCDTV_202</name>
</gene>
<dbReference type="Proteomes" id="UP000273054">
    <property type="component" value="Segment"/>
</dbReference>
<proteinExistence type="predicted"/>
<organism evidence="1">
    <name type="scientific">Brazilian cedratvirus IHUMI</name>
    <dbReference type="NCBI Taxonomy" id="2126980"/>
    <lineage>
        <taxon>Viruses</taxon>
        <taxon>Pithoviruses</taxon>
        <taxon>Orthocedratvirinae</taxon>
        <taxon>Alphacedratvirus</taxon>
        <taxon>Alphacedratvirus brasiliense</taxon>
    </lineage>
</organism>